<accession>A0A8K0T5R9</accession>
<evidence type="ECO:0000313" key="3">
    <source>
        <dbReference type="Proteomes" id="UP000813444"/>
    </source>
</evidence>
<comment type="caution">
    <text evidence="2">The sequence shown here is derived from an EMBL/GenBank/DDBJ whole genome shotgun (WGS) entry which is preliminary data.</text>
</comment>
<evidence type="ECO:0000313" key="2">
    <source>
        <dbReference type="EMBL" id="KAH7328607.1"/>
    </source>
</evidence>
<gene>
    <name evidence="2" type="ORF">B0I35DRAFT_417891</name>
</gene>
<feature type="compositionally biased region" description="Basic and acidic residues" evidence="1">
    <location>
        <begin position="18"/>
        <end position="32"/>
    </location>
</feature>
<dbReference type="EMBL" id="JAGPNK010000001">
    <property type="protein sequence ID" value="KAH7328607.1"/>
    <property type="molecule type" value="Genomic_DNA"/>
</dbReference>
<organism evidence="2 3">
    <name type="scientific">Stachybotrys elegans</name>
    <dbReference type="NCBI Taxonomy" id="80388"/>
    <lineage>
        <taxon>Eukaryota</taxon>
        <taxon>Fungi</taxon>
        <taxon>Dikarya</taxon>
        <taxon>Ascomycota</taxon>
        <taxon>Pezizomycotina</taxon>
        <taxon>Sordariomycetes</taxon>
        <taxon>Hypocreomycetidae</taxon>
        <taxon>Hypocreales</taxon>
        <taxon>Stachybotryaceae</taxon>
        <taxon>Stachybotrys</taxon>
    </lineage>
</organism>
<dbReference type="Proteomes" id="UP000813444">
    <property type="component" value="Unassembled WGS sequence"/>
</dbReference>
<reference evidence="2" key="1">
    <citation type="journal article" date="2021" name="Nat. Commun.">
        <title>Genetic determinants of endophytism in the Arabidopsis root mycobiome.</title>
        <authorList>
            <person name="Mesny F."/>
            <person name="Miyauchi S."/>
            <person name="Thiergart T."/>
            <person name="Pickel B."/>
            <person name="Atanasova L."/>
            <person name="Karlsson M."/>
            <person name="Huettel B."/>
            <person name="Barry K.W."/>
            <person name="Haridas S."/>
            <person name="Chen C."/>
            <person name="Bauer D."/>
            <person name="Andreopoulos W."/>
            <person name="Pangilinan J."/>
            <person name="LaButti K."/>
            <person name="Riley R."/>
            <person name="Lipzen A."/>
            <person name="Clum A."/>
            <person name="Drula E."/>
            <person name="Henrissat B."/>
            <person name="Kohler A."/>
            <person name="Grigoriev I.V."/>
            <person name="Martin F.M."/>
            <person name="Hacquard S."/>
        </authorList>
    </citation>
    <scope>NUCLEOTIDE SEQUENCE</scope>
    <source>
        <strain evidence="2">MPI-CAGE-CH-0235</strain>
    </source>
</reference>
<proteinExistence type="predicted"/>
<sequence>MADSKPTMSSTQGSPSVVKEDMSNTSTDERGRPTVKLTWEAILALSEHNQSRSPPCAPLPDKIPTDIKKFAQRGGPDLRHLCVSVLTLQIPNH</sequence>
<protein>
    <submittedName>
        <fullName evidence="2">Uncharacterized protein</fullName>
    </submittedName>
</protein>
<evidence type="ECO:0000256" key="1">
    <source>
        <dbReference type="SAM" id="MobiDB-lite"/>
    </source>
</evidence>
<feature type="region of interest" description="Disordered" evidence="1">
    <location>
        <begin position="1"/>
        <end position="35"/>
    </location>
</feature>
<feature type="compositionally biased region" description="Polar residues" evidence="1">
    <location>
        <begin position="1"/>
        <end position="15"/>
    </location>
</feature>
<name>A0A8K0T5R9_9HYPO</name>
<keyword evidence="3" id="KW-1185">Reference proteome</keyword>
<dbReference type="AlphaFoldDB" id="A0A8K0T5R9"/>